<keyword evidence="1" id="KW-0539">Nucleus</keyword>
<gene>
    <name evidence="3" type="ORF">FBEOM_2257</name>
</gene>
<evidence type="ECO:0000256" key="1">
    <source>
        <dbReference type="ARBA" id="ARBA00023242"/>
    </source>
</evidence>
<sequence>MEIKFKVQKTPSVPEHPKESDNQPSTLAFVNVNPTKKDKATQRKIRQHVMKNIGLSRRMGTVRYQSPPSPTCHSIFIPAYWGDAQVCYNFRRLFRAMDMVSEGLLSIAIVDPVLRLRQQLTASFESPPTVEEIQQYTESLGMVRERIKVESRASENAVIGTIICLATFDMRAGNSESWMMHIAGLERIVEMAGGVQELDSRPAIRQSLFICDLLGSLVQDAKPRFPLPRDLPTLPKATRSRYVQKLLTSLKNDDESNEEPVALIDGALTSAHQVAVLLNEVWRVSPFQLDLLIPVCALSHQVLSLPRMNNFSNQQDMPHPVSTAILAEIVRVSAISLFALITTQSSGDALYVTSRRNTTVKQLMTQIEDKIWKDKEELKLWVLTIQVCMGVDSSKPWYIDQITRTMSRLRLISWEQLMACLRKVVWVEKVSPLEMTHLKSDIGEWLS</sequence>
<protein>
    <submittedName>
        <fullName evidence="3">Uncharacterized protein</fullName>
    </submittedName>
</protein>
<feature type="region of interest" description="Disordered" evidence="2">
    <location>
        <begin position="1"/>
        <end position="27"/>
    </location>
</feature>
<evidence type="ECO:0000256" key="2">
    <source>
        <dbReference type="SAM" id="MobiDB-lite"/>
    </source>
</evidence>
<dbReference type="EMBL" id="PVQB02000081">
    <property type="protein sequence ID" value="KAF4343755.1"/>
    <property type="molecule type" value="Genomic_DNA"/>
</dbReference>
<reference evidence="3" key="1">
    <citation type="journal article" date="2017" name="Mycologia">
        <title>Fusarium algeriense, sp. nov., a novel toxigenic crown rot pathogen of durum wheat from Algeria is nested in the Fusarium burgessii species complex.</title>
        <authorList>
            <person name="Laraba I."/>
            <person name="Keddad A."/>
            <person name="Boureghda H."/>
            <person name="Abdallah N."/>
            <person name="Vaughan M.M."/>
            <person name="Proctor R.H."/>
            <person name="Busman M."/>
            <person name="O'Donnell K."/>
        </authorList>
    </citation>
    <scope>NUCLEOTIDE SEQUENCE</scope>
    <source>
        <strain evidence="3">NRRL 25174</strain>
    </source>
</reference>
<dbReference type="PANTHER" id="PTHR37540">
    <property type="entry name" value="TRANSCRIPTION FACTOR (ACR-2), PUTATIVE-RELATED-RELATED"/>
    <property type="match status" value="1"/>
</dbReference>
<dbReference type="PANTHER" id="PTHR37540:SF5">
    <property type="entry name" value="TRANSCRIPTION FACTOR DOMAIN-CONTAINING PROTEIN"/>
    <property type="match status" value="1"/>
</dbReference>
<comment type="caution">
    <text evidence="3">The sequence shown here is derived from an EMBL/GenBank/DDBJ whole genome shotgun (WGS) entry which is preliminary data.</text>
</comment>
<name>A0A9P5ARR6_9HYPO</name>
<keyword evidence="4" id="KW-1185">Reference proteome</keyword>
<dbReference type="OrthoDB" id="3469225at2759"/>
<proteinExistence type="predicted"/>
<organism evidence="3 4">
    <name type="scientific">Fusarium beomiforme</name>
    <dbReference type="NCBI Taxonomy" id="44412"/>
    <lineage>
        <taxon>Eukaryota</taxon>
        <taxon>Fungi</taxon>
        <taxon>Dikarya</taxon>
        <taxon>Ascomycota</taxon>
        <taxon>Pezizomycotina</taxon>
        <taxon>Sordariomycetes</taxon>
        <taxon>Hypocreomycetidae</taxon>
        <taxon>Hypocreales</taxon>
        <taxon>Nectriaceae</taxon>
        <taxon>Fusarium</taxon>
        <taxon>Fusarium burgessii species complex</taxon>
    </lineage>
</organism>
<accession>A0A9P5ARR6</accession>
<dbReference type="InterPro" id="IPR021858">
    <property type="entry name" value="Fun_TF"/>
</dbReference>
<evidence type="ECO:0000313" key="3">
    <source>
        <dbReference type="EMBL" id="KAF4343755.1"/>
    </source>
</evidence>
<reference evidence="3" key="2">
    <citation type="submission" date="2020-02" db="EMBL/GenBank/DDBJ databases">
        <title>Identification and distribution of gene clusters putatively required for synthesis of sphingolipid metabolism inhibitors in phylogenetically diverse species of the filamentous fungus Fusarium.</title>
        <authorList>
            <person name="Kim H.-S."/>
            <person name="Busman M."/>
            <person name="Brown D.W."/>
            <person name="Divon H."/>
            <person name="Uhlig S."/>
            <person name="Proctor R.H."/>
        </authorList>
    </citation>
    <scope>NUCLEOTIDE SEQUENCE</scope>
    <source>
        <strain evidence="3">NRRL 25174</strain>
    </source>
</reference>
<dbReference type="Pfam" id="PF11951">
    <property type="entry name" value="Fungal_trans_2"/>
    <property type="match status" value="1"/>
</dbReference>
<dbReference type="AlphaFoldDB" id="A0A9P5ARR6"/>
<dbReference type="Proteomes" id="UP000730481">
    <property type="component" value="Unassembled WGS sequence"/>
</dbReference>
<evidence type="ECO:0000313" key="4">
    <source>
        <dbReference type="Proteomes" id="UP000730481"/>
    </source>
</evidence>